<gene>
    <name evidence="2" type="ORF">IAB05_04355</name>
</gene>
<comment type="caution">
    <text evidence="2">The sequence shown here is derived from an EMBL/GenBank/DDBJ whole genome shotgun (WGS) entry which is preliminary data.</text>
</comment>
<keyword evidence="1" id="KW-0732">Signal</keyword>
<feature type="chain" id="PRO_5038963177" description="GLUG domain-containing protein" evidence="1">
    <location>
        <begin position="24"/>
        <end position="573"/>
    </location>
</feature>
<organism evidence="2 3">
    <name type="scientific">Candidatus Stercoripulliclostridium merdigallinarum</name>
    <dbReference type="NCBI Taxonomy" id="2840951"/>
    <lineage>
        <taxon>Bacteria</taxon>
        <taxon>Bacillati</taxon>
        <taxon>Bacillota</taxon>
        <taxon>Clostridia</taxon>
        <taxon>Eubacteriales</taxon>
        <taxon>Candidatus Stercoripulliclostridium</taxon>
    </lineage>
</organism>
<evidence type="ECO:0000313" key="2">
    <source>
        <dbReference type="EMBL" id="HIU60600.1"/>
    </source>
</evidence>
<name>A0A9D1MI27_9FIRM</name>
<dbReference type="EMBL" id="DVNF01000128">
    <property type="protein sequence ID" value="HIU60600.1"/>
    <property type="molecule type" value="Genomic_DNA"/>
</dbReference>
<accession>A0A9D1MI27</accession>
<reference evidence="2" key="1">
    <citation type="submission" date="2020-10" db="EMBL/GenBank/DDBJ databases">
        <authorList>
            <person name="Gilroy R."/>
        </authorList>
    </citation>
    <scope>NUCLEOTIDE SEQUENCE</scope>
    <source>
        <strain evidence="2">18911</strain>
    </source>
</reference>
<protein>
    <recommendedName>
        <fullName evidence="4">GLUG domain-containing protein</fullName>
    </recommendedName>
</protein>
<feature type="signal peptide" evidence="1">
    <location>
        <begin position="1"/>
        <end position="23"/>
    </location>
</feature>
<proteinExistence type="predicted"/>
<sequence>MKNVKKVLLILLASLLSIAGVIALTACDPEEPAPQPYTQSIATAEDFKALSEKQGEASSYGTFTLTNDIDLGAEYMPSGVGVDTSFRGVFDGQGHKITYTITQQATAPTSDEEQLTAQATRYWGLFGYLYNATVKNLTVEVNIDVDADSEVTYIGGLAAFAYGSVKLENVTVNGDIELGYGYLPPYNATLGTGYKLTAFTGGAIGYAEGKDIALSGVKTDVNISVAGRSMLNDRGTLDDVYAGGIAGLIRTENNTSTGTTYITASDVVAGGDLNVNAAAVTVGGLYGLAQRTNVSGALFTGKVAVYGSGKVVAGGIAGVHDRGTIATAAVSGSADVATTAPAVRLDVGRLGGESNKYLASVGGIAGYVSFGTVTDSVAVTDIAMLAYGQNNYSGGIVGQLYNGTLLNVAAMGSCDTLFSMNSTSNQKDNHGQYAAAGGIAGRIYGRSSFDKVYSGMSGVYQGIAGEIVDGVETVTLEEGQTVQGLFPGYVAFNAANAATAAGTYQAIGEEGENKYMVTHRTSQGTALFTSATVETVNKTLYYDYYAENGLSTPGEKVVGVETEFDGIVNKINE</sequence>
<dbReference type="AlphaFoldDB" id="A0A9D1MI27"/>
<dbReference type="Proteomes" id="UP000824094">
    <property type="component" value="Unassembled WGS sequence"/>
</dbReference>
<dbReference type="Gene3D" id="2.160.20.110">
    <property type="match status" value="1"/>
</dbReference>
<evidence type="ECO:0000313" key="3">
    <source>
        <dbReference type="Proteomes" id="UP000824094"/>
    </source>
</evidence>
<evidence type="ECO:0008006" key="4">
    <source>
        <dbReference type="Google" id="ProtNLM"/>
    </source>
</evidence>
<dbReference type="PROSITE" id="PS51257">
    <property type="entry name" value="PROKAR_LIPOPROTEIN"/>
    <property type="match status" value="1"/>
</dbReference>
<evidence type="ECO:0000256" key="1">
    <source>
        <dbReference type="SAM" id="SignalP"/>
    </source>
</evidence>
<reference evidence="2" key="2">
    <citation type="journal article" date="2021" name="PeerJ">
        <title>Extensive microbial diversity within the chicken gut microbiome revealed by metagenomics and culture.</title>
        <authorList>
            <person name="Gilroy R."/>
            <person name="Ravi A."/>
            <person name="Getino M."/>
            <person name="Pursley I."/>
            <person name="Horton D.L."/>
            <person name="Alikhan N.F."/>
            <person name="Baker D."/>
            <person name="Gharbi K."/>
            <person name="Hall N."/>
            <person name="Watson M."/>
            <person name="Adriaenssens E.M."/>
            <person name="Foster-Nyarko E."/>
            <person name="Jarju S."/>
            <person name="Secka A."/>
            <person name="Antonio M."/>
            <person name="Oren A."/>
            <person name="Chaudhuri R.R."/>
            <person name="La Ragione R."/>
            <person name="Hildebrand F."/>
            <person name="Pallen M.J."/>
        </authorList>
    </citation>
    <scope>NUCLEOTIDE SEQUENCE</scope>
    <source>
        <strain evidence="2">18911</strain>
    </source>
</reference>